<evidence type="ECO:0000313" key="2">
    <source>
        <dbReference type="Proteomes" id="UP001652625"/>
    </source>
</evidence>
<evidence type="ECO:0000313" key="3">
    <source>
        <dbReference type="RefSeq" id="XP_065652014.1"/>
    </source>
</evidence>
<dbReference type="PANTHER" id="PTHR47163:SF2">
    <property type="entry name" value="SI:DKEY-17M8.2"/>
    <property type="match status" value="1"/>
</dbReference>
<dbReference type="Proteomes" id="UP001652625">
    <property type="component" value="Chromosome 04"/>
</dbReference>
<dbReference type="PANTHER" id="PTHR47163">
    <property type="entry name" value="DDE_TNP_IS1595 DOMAIN-CONTAINING PROTEIN"/>
    <property type="match status" value="1"/>
</dbReference>
<evidence type="ECO:0000313" key="4">
    <source>
        <dbReference type="RefSeq" id="XP_065652015.1"/>
    </source>
</evidence>
<protein>
    <submittedName>
        <fullName evidence="3 4">Uncharacterized protein LOC136079718</fullName>
    </submittedName>
</protein>
<dbReference type="Pfam" id="PF12762">
    <property type="entry name" value="DDE_Tnp_IS1595"/>
    <property type="match status" value="1"/>
</dbReference>
<feature type="domain" description="ISXO2-like transposase" evidence="1">
    <location>
        <begin position="168"/>
        <end position="314"/>
    </location>
</feature>
<sequence>MAMQRVGRGRPIAPTTIVDEDEILAEPRVLQKNWCLKELGYSIKQPLSALKWLAKRGLIKNSMYCDTCQRQFGLNANQNATDDYQWYCKGCKQRRNVREGSLFSQTKLILQKLICYIYGWSRNMLQSDIQHKAFMNDASHTLGDSRNFCRDVCEIYLETNPTMIGGINAVGAPIVVEIDESKFFYRKYHCGQWRPGHWVYGGIERESCKCYLVKVPNRNAQTLKNLIEKFILPGSHIVSYGWASYAGLDNLQDGIYSHSVVVHERNFVNPLDSDVHTQNVENLWMRVKRKLRQQFGTRENLFTSHLHEFIWRQTFKEFPIFSAFLSCVSRQYPL</sequence>
<dbReference type="RefSeq" id="XP_065652015.1">
    <property type="nucleotide sequence ID" value="XM_065795943.1"/>
</dbReference>
<proteinExistence type="predicted"/>
<keyword evidence="2" id="KW-1185">Reference proteome</keyword>
<dbReference type="SMART" id="SM01126">
    <property type="entry name" value="DDE_Tnp_IS1595"/>
    <property type="match status" value="1"/>
</dbReference>
<dbReference type="InterPro" id="IPR024445">
    <property type="entry name" value="Tnp_ISXO2-like"/>
</dbReference>
<accession>A0ABM4BSA0</accession>
<reference evidence="3 4" key="1">
    <citation type="submission" date="2025-05" db="UniProtKB">
        <authorList>
            <consortium name="RefSeq"/>
        </authorList>
    </citation>
    <scope>IDENTIFICATION</scope>
</reference>
<dbReference type="GeneID" id="136079718"/>
<evidence type="ECO:0000259" key="1">
    <source>
        <dbReference type="SMART" id="SM01126"/>
    </source>
</evidence>
<name>A0ABM4BSA0_HYDVU</name>
<dbReference type="InterPro" id="IPR053164">
    <property type="entry name" value="IS1016-like_transposase"/>
</dbReference>
<dbReference type="RefSeq" id="XP_065652014.1">
    <property type="nucleotide sequence ID" value="XM_065795942.1"/>
</dbReference>
<organism evidence="2 4">
    <name type="scientific">Hydra vulgaris</name>
    <name type="common">Hydra</name>
    <name type="synonym">Hydra attenuata</name>
    <dbReference type="NCBI Taxonomy" id="6087"/>
    <lineage>
        <taxon>Eukaryota</taxon>
        <taxon>Metazoa</taxon>
        <taxon>Cnidaria</taxon>
        <taxon>Hydrozoa</taxon>
        <taxon>Hydroidolina</taxon>
        <taxon>Anthoathecata</taxon>
        <taxon>Aplanulata</taxon>
        <taxon>Hydridae</taxon>
        <taxon>Hydra</taxon>
    </lineage>
</organism>
<gene>
    <name evidence="3 4" type="primary">LOC136079718</name>
</gene>